<dbReference type="GeneID" id="54487140"/>
<dbReference type="GO" id="GO:0030246">
    <property type="term" value="F:carbohydrate binding"/>
    <property type="evidence" value="ECO:0007669"/>
    <property type="project" value="UniProtKB-KW"/>
</dbReference>
<gene>
    <name evidence="3" type="ORF">EJ05DRAFT_493000</name>
</gene>
<dbReference type="SUPFAM" id="SSF49899">
    <property type="entry name" value="Concanavalin A-like lectins/glucanases"/>
    <property type="match status" value="1"/>
</dbReference>
<keyword evidence="4" id="KW-1185">Reference proteome</keyword>
<keyword evidence="3" id="KW-0430">Lectin</keyword>
<keyword evidence="2" id="KW-0624">Polysaccharide degradation</keyword>
<dbReference type="PANTHER" id="PTHR34002">
    <property type="entry name" value="BLR1656 PROTEIN"/>
    <property type="match status" value="1"/>
</dbReference>
<evidence type="ECO:0000256" key="1">
    <source>
        <dbReference type="ARBA" id="ARBA00005519"/>
    </source>
</evidence>
<proteinExistence type="inferred from homology"/>
<dbReference type="InterPro" id="IPR013319">
    <property type="entry name" value="GH11/12"/>
</dbReference>
<name>A0A6A6W7R9_9PEZI</name>
<sequence>MVQASPISKPQDLFGRGKQLAELCGDAQYYRTSNGYGLNNNAWGAGSATGGSQCTWFQALTKKGVAWRSTWEWQGGEGMVKSYPYAGKVFTPKIIDKFTTMGSYLAWSYDNEDIVADVAYDLFSNSDPKGGTTNGEFEVMIWLAAYGGARPISESGSPVASPKIEGYTWDLYDGYNGDMHVYSFVVKDGPIRKFGADVKKFYTWLAQNKAFPIASQYLMTFQAGTEPFKGYRTTFSVGEFNAILS</sequence>
<dbReference type="GO" id="GO:0000272">
    <property type="term" value="P:polysaccharide catabolic process"/>
    <property type="evidence" value="ECO:0007669"/>
    <property type="project" value="UniProtKB-KW"/>
</dbReference>
<dbReference type="GO" id="GO:0008810">
    <property type="term" value="F:cellulase activity"/>
    <property type="evidence" value="ECO:0007669"/>
    <property type="project" value="InterPro"/>
</dbReference>
<organism evidence="3 4">
    <name type="scientific">Pseudovirgaria hyperparasitica</name>
    <dbReference type="NCBI Taxonomy" id="470096"/>
    <lineage>
        <taxon>Eukaryota</taxon>
        <taxon>Fungi</taxon>
        <taxon>Dikarya</taxon>
        <taxon>Ascomycota</taxon>
        <taxon>Pezizomycotina</taxon>
        <taxon>Dothideomycetes</taxon>
        <taxon>Dothideomycetes incertae sedis</taxon>
        <taxon>Acrospermales</taxon>
        <taxon>Acrospermaceae</taxon>
        <taxon>Pseudovirgaria</taxon>
    </lineage>
</organism>
<evidence type="ECO:0000313" key="3">
    <source>
        <dbReference type="EMBL" id="KAF2758000.1"/>
    </source>
</evidence>
<dbReference type="PANTHER" id="PTHR34002:SF10">
    <property type="entry name" value="PUTATIVE-RELATED"/>
    <property type="match status" value="1"/>
</dbReference>
<dbReference type="AlphaFoldDB" id="A0A6A6W7R9"/>
<dbReference type="Pfam" id="PF01670">
    <property type="entry name" value="Glyco_hydro_12"/>
    <property type="match status" value="1"/>
</dbReference>
<keyword evidence="2" id="KW-0378">Hydrolase</keyword>
<dbReference type="Gene3D" id="2.60.120.180">
    <property type="match status" value="1"/>
</dbReference>
<dbReference type="Proteomes" id="UP000799437">
    <property type="component" value="Unassembled WGS sequence"/>
</dbReference>
<reference evidence="3" key="1">
    <citation type="journal article" date="2020" name="Stud. Mycol.">
        <title>101 Dothideomycetes genomes: a test case for predicting lifestyles and emergence of pathogens.</title>
        <authorList>
            <person name="Haridas S."/>
            <person name="Albert R."/>
            <person name="Binder M."/>
            <person name="Bloem J."/>
            <person name="Labutti K."/>
            <person name="Salamov A."/>
            <person name="Andreopoulos B."/>
            <person name="Baker S."/>
            <person name="Barry K."/>
            <person name="Bills G."/>
            <person name="Bluhm B."/>
            <person name="Cannon C."/>
            <person name="Castanera R."/>
            <person name="Culley D."/>
            <person name="Daum C."/>
            <person name="Ezra D."/>
            <person name="Gonzalez J."/>
            <person name="Henrissat B."/>
            <person name="Kuo A."/>
            <person name="Liang C."/>
            <person name="Lipzen A."/>
            <person name="Lutzoni F."/>
            <person name="Magnuson J."/>
            <person name="Mondo S."/>
            <person name="Nolan M."/>
            <person name="Ohm R."/>
            <person name="Pangilinan J."/>
            <person name="Park H.-J."/>
            <person name="Ramirez L."/>
            <person name="Alfaro M."/>
            <person name="Sun H."/>
            <person name="Tritt A."/>
            <person name="Yoshinaga Y."/>
            <person name="Zwiers L.-H."/>
            <person name="Turgeon B."/>
            <person name="Goodwin S."/>
            <person name="Spatafora J."/>
            <person name="Crous P."/>
            <person name="Grigoriev I."/>
        </authorList>
    </citation>
    <scope>NUCLEOTIDE SEQUENCE</scope>
    <source>
        <strain evidence="3">CBS 121739</strain>
    </source>
</reference>
<comment type="similarity">
    <text evidence="1 2">Belongs to the glycosyl hydrolase 12 (cellulase H) family.</text>
</comment>
<dbReference type="InterPro" id="IPR013320">
    <property type="entry name" value="ConA-like_dom_sf"/>
</dbReference>
<dbReference type="EMBL" id="ML996572">
    <property type="protein sequence ID" value="KAF2758000.1"/>
    <property type="molecule type" value="Genomic_DNA"/>
</dbReference>
<evidence type="ECO:0000256" key="2">
    <source>
        <dbReference type="RuleBase" id="RU361163"/>
    </source>
</evidence>
<dbReference type="InterPro" id="IPR002594">
    <property type="entry name" value="GH12"/>
</dbReference>
<dbReference type="OrthoDB" id="89349at2759"/>
<dbReference type="RefSeq" id="XP_033600451.1">
    <property type="nucleotide sequence ID" value="XM_033746086.1"/>
</dbReference>
<protein>
    <submittedName>
        <fullName evidence="3">Concanavalin A-like lectin/glucanase</fullName>
    </submittedName>
</protein>
<keyword evidence="2" id="KW-0326">Glycosidase</keyword>
<keyword evidence="2" id="KW-0119">Carbohydrate metabolism</keyword>
<evidence type="ECO:0000313" key="4">
    <source>
        <dbReference type="Proteomes" id="UP000799437"/>
    </source>
</evidence>
<accession>A0A6A6W7R9</accession>